<evidence type="ECO:0000313" key="3">
    <source>
        <dbReference type="Proteomes" id="UP000316473"/>
    </source>
</evidence>
<dbReference type="AlphaFoldDB" id="A0A4Y1YR59"/>
<reference evidence="2 3" key="1">
    <citation type="submission" date="2019-06" db="EMBL/GenBank/DDBJ databases">
        <title>Nitrosomonas stercoris KYUHI-S whole genome shotgun sequence.</title>
        <authorList>
            <person name="Nakagawa T."/>
            <person name="Tsuchiya Y."/>
            <person name="Takahashi R."/>
        </authorList>
    </citation>
    <scope>NUCLEOTIDE SEQUENCE [LARGE SCALE GENOMIC DNA]</scope>
    <source>
        <strain evidence="2 3">KYUHI-S</strain>
    </source>
</reference>
<name>A0A4Y1YR59_9PROT</name>
<dbReference type="KEGG" id="nst:Nstercoris_01863"/>
<protein>
    <submittedName>
        <fullName evidence="2">Uncharacterized protein</fullName>
    </submittedName>
</protein>
<accession>A0A4Y1YR59</accession>
<keyword evidence="3" id="KW-1185">Reference proteome</keyword>
<keyword evidence="1" id="KW-1133">Transmembrane helix</keyword>
<sequence length="60" mass="6853">MEFNKKVPLLTLRRYLLCGVTTVILSFYFLTLVIAISIEVVFYTTGYDSLSIPNTIFRAS</sequence>
<keyword evidence="1" id="KW-0812">Transmembrane</keyword>
<organism evidence="2 3">
    <name type="scientific">Nitrosomonas stercoris</name>
    <dbReference type="NCBI Taxonomy" id="1444684"/>
    <lineage>
        <taxon>Bacteria</taxon>
        <taxon>Pseudomonadati</taxon>
        <taxon>Pseudomonadota</taxon>
        <taxon>Betaproteobacteria</taxon>
        <taxon>Nitrosomonadales</taxon>
        <taxon>Nitrosomonadaceae</taxon>
        <taxon>Nitrosomonas</taxon>
    </lineage>
</organism>
<evidence type="ECO:0000313" key="2">
    <source>
        <dbReference type="EMBL" id="BBL35591.1"/>
    </source>
</evidence>
<gene>
    <name evidence="2" type="ORF">Nstercoris_01863</name>
</gene>
<proteinExistence type="predicted"/>
<keyword evidence="1" id="KW-0472">Membrane</keyword>
<dbReference type="EMBL" id="AP019755">
    <property type="protein sequence ID" value="BBL35591.1"/>
    <property type="molecule type" value="Genomic_DNA"/>
</dbReference>
<evidence type="ECO:0000256" key="1">
    <source>
        <dbReference type="SAM" id="Phobius"/>
    </source>
</evidence>
<dbReference type="Proteomes" id="UP000316473">
    <property type="component" value="Chromosome"/>
</dbReference>
<feature type="transmembrane region" description="Helical" evidence="1">
    <location>
        <begin position="15"/>
        <end position="38"/>
    </location>
</feature>